<feature type="region of interest" description="Disordered" evidence="1">
    <location>
        <begin position="1"/>
        <end position="43"/>
    </location>
</feature>
<dbReference type="RefSeq" id="WP_058600624.1">
    <property type="nucleotide sequence ID" value="NZ_LDQA01000028.1"/>
</dbReference>
<dbReference type="Proteomes" id="UP000078529">
    <property type="component" value="Unassembled WGS sequence"/>
</dbReference>
<keyword evidence="2" id="KW-0812">Transmembrane</keyword>
<protein>
    <submittedName>
        <fullName evidence="3">Uncharacterized protein</fullName>
    </submittedName>
</protein>
<dbReference type="EMBL" id="LDQA01000028">
    <property type="protein sequence ID" value="KTR04875.1"/>
    <property type="molecule type" value="Genomic_DNA"/>
</dbReference>
<keyword evidence="2" id="KW-1133">Transmembrane helix</keyword>
<evidence type="ECO:0000313" key="4">
    <source>
        <dbReference type="Proteomes" id="UP000078529"/>
    </source>
</evidence>
<evidence type="ECO:0000313" key="3">
    <source>
        <dbReference type="EMBL" id="KTR04875.1"/>
    </source>
</evidence>
<name>A0A175RM45_9HYPH</name>
<dbReference type="AlphaFoldDB" id="A0A175RM45"/>
<sequence length="152" mass="16811">DDGDRRRCRDRLHRPVRRADQGRPLMRAPANSNTSPEPTREETRAEIVATFAPSPEAVAVAVAMARRAAEARREYEEHGRAADDFKARTDAFVRDFPDFAPVYAEPGEMERREKAETDEAGFRTIAVAIAIGCLAASPILAILIATYMRGGL</sequence>
<organism evidence="3 4">
    <name type="scientific">Aureimonas ureilytica</name>
    <dbReference type="NCBI Taxonomy" id="401562"/>
    <lineage>
        <taxon>Bacteria</taxon>
        <taxon>Pseudomonadati</taxon>
        <taxon>Pseudomonadota</taxon>
        <taxon>Alphaproteobacteria</taxon>
        <taxon>Hyphomicrobiales</taxon>
        <taxon>Aurantimonadaceae</taxon>
        <taxon>Aureimonas</taxon>
    </lineage>
</organism>
<reference evidence="3 4" key="1">
    <citation type="journal article" date="2016" name="Front. Microbiol.">
        <title>Genomic Resource of Rice Seed Associated Bacteria.</title>
        <authorList>
            <person name="Midha S."/>
            <person name="Bansal K."/>
            <person name="Sharma S."/>
            <person name="Kumar N."/>
            <person name="Patil P.P."/>
            <person name="Chaudhry V."/>
            <person name="Patil P.B."/>
        </authorList>
    </citation>
    <scope>NUCLEOTIDE SEQUENCE [LARGE SCALE GENOMIC DNA]</scope>
    <source>
        <strain evidence="3 4">NS365</strain>
    </source>
</reference>
<gene>
    <name evidence="3" type="ORF">NS365_12480</name>
</gene>
<evidence type="ECO:0000256" key="1">
    <source>
        <dbReference type="SAM" id="MobiDB-lite"/>
    </source>
</evidence>
<accession>A0A175RM45</accession>
<keyword evidence="2" id="KW-0472">Membrane</keyword>
<proteinExistence type="predicted"/>
<dbReference type="PATRIC" id="fig|401562.4.peg.2278"/>
<feature type="non-terminal residue" evidence="3">
    <location>
        <position position="1"/>
    </location>
</feature>
<evidence type="ECO:0000256" key="2">
    <source>
        <dbReference type="SAM" id="Phobius"/>
    </source>
</evidence>
<keyword evidence="4" id="KW-1185">Reference proteome</keyword>
<feature type="transmembrane region" description="Helical" evidence="2">
    <location>
        <begin position="120"/>
        <end position="148"/>
    </location>
</feature>
<comment type="caution">
    <text evidence="3">The sequence shown here is derived from an EMBL/GenBank/DDBJ whole genome shotgun (WGS) entry which is preliminary data.</text>
</comment>